<dbReference type="PANTHER" id="PTHR12396:SF38">
    <property type="entry name" value="METHYL-CPG-BINDING DOMAIN-CONTAINING PROTEIN 7"/>
    <property type="match status" value="1"/>
</dbReference>
<protein>
    <submittedName>
        <fullName evidence="9">Methyl-CpG-binding domain-containing protein 7</fullName>
    </submittedName>
</protein>
<dbReference type="Gene3D" id="3.30.890.10">
    <property type="entry name" value="Methyl-cpg-binding Protein 2, Chain A"/>
    <property type="match status" value="2"/>
</dbReference>
<evidence type="ECO:0000313" key="9">
    <source>
        <dbReference type="RefSeq" id="XP_018472598.2"/>
    </source>
</evidence>
<dbReference type="InterPro" id="IPR016177">
    <property type="entry name" value="DNA-bd_dom_sf"/>
</dbReference>
<evidence type="ECO:0000256" key="6">
    <source>
        <dbReference type="SAM" id="MobiDB-lite"/>
    </source>
</evidence>
<keyword evidence="4" id="KW-0804">Transcription</keyword>
<evidence type="ECO:0000313" key="8">
    <source>
        <dbReference type="Proteomes" id="UP000504610"/>
    </source>
</evidence>
<keyword evidence="3" id="KW-0238">DNA-binding</keyword>
<dbReference type="RefSeq" id="XP_018472598.2">
    <property type="nucleotide sequence ID" value="XM_018617096.2"/>
</dbReference>
<dbReference type="InterPro" id="IPR001739">
    <property type="entry name" value="Methyl_CpG_DNA-bd"/>
</dbReference>
<comment type="subcellular location">
    <subcellularLocation>
        <location evidence="1">Nucleus</location>
    </subcellularLocation>
</comment>
<name>A0A6J0ML08_RAPSA</name>
<dbReference type="AlphaFoldDB" id="A0A6J0ML08"/>
<gene>
    <name evidence="9" type="primary">LOC108843934</name>
</gene>
<dbReference type="GO" id="GO:0005634">
    <property type="term" value="C:nucleus"/>
    <property type="evidence" value="ECO:0007669"/>
    <property type="project" value="UniProtKB-SubCell"/>
</dbReference>
<keyword evidence="2" id="KW-0805">Transcription regulation</keyword>
<evidence type="ECO:0000256" key="2">
    <source>
        <dbReference type="ARBA" id="ARBA00023015"/>
    </source>
</evidence>
<accession>A0A6J0ML08</accession>
<feature type="domain" description="MBD" evidence="7">
    <location>
        <begin position="194"/>
        <end position="268"/>
    </location>
</feature>
<dbReference type="Proteomes" id="UP000504610">
    <property type="component" value="Unplaced"/>
</dbReference>
<evidence type="ECO:0000256" key="3">
    <source>
        <dbReference type="ARBA" id="ARBA00023125"/>
    </source>
</evidence>
<organism evidence="8 9">
    <name type="scientific">Raphanus sativus</name>
    <name type="common">Radish</name>
    <name type="synonym">Raphanus raphanistrum var. sativus</name>
    <dbReference type="NCBI Taxonomy" id="3726"/>
    <lineage>
        <taxon>Eukaryota</taxon>
        <taxon>Viridiplantae</taxon>
        <taxon>Streptophyta</taxon>
        <taxon>Embryophyta</taxon>
        <taxon>Tracheophyta</taxon>
        <taxon>Spermatophyta</taxon>
        <taxon>Magnoliopsida</taxon>
        <taxon>eudicotyledons</taxon>
        <taxon>Gunneridae</taxon>
        <taxon>Pentapetalae</taxon>
        <taxon>rosids</taxon>
        <taxon>malvids</taxon>
        <taxon>Brassicales</taxon>
        <taxon>Brassicaceae</taxon>
        <taxon>Brassiceae</taxon>
        <taxon>Raphanus</taxon>
    </lineage>
</organism>
<dbReference type="PROSITE" id="PS50982">
    <property type="entry name" value="MBD"/>
    <property type="match status" value="2"/>
</dbReference>
<feature type="domain" description="MBD" evidence="7">
    <location>
        <begin position="122"/>
        <end position="188"/>
    </location>
</feature>
<dbReference type="PANTHER" id="PTHR12396">
    <property type="entry name" value="METHYL-CPG BINDING PROTEIN, MBD"/>
    <property type="match status" value="1"/>
</dbReference>
<evidence type="ECO:0000256" key="5">
    <source>
        <dbReference type="ARBA" id="ARBA00023242"/>
    </source>
</evidence>
<dbReference type="GeneID" id="108843934"/>
<dbReference type="KEGG" id="rsz:108843934"/>
<feature type="region of interest" description="Disordered" evidence="6">
    <location>
        <begin position="63"/>
        <end position="126"/>
    </location>
</feature>
<keyword evidence="5" id="KW-0539">Nucleus</keyword>
<feature type="compositionally biased region" description="Basic and acidic residues" evidence="6">
    <location>
        <begin position="115"/>
        <end position="124"/>
    </location>
</feature>
<evidence type="ECO:0000256" key="4">
    <source>
        <dbReference type="ARBA" id="ARBA00023163"/>
    </source>
</evidence>
<evidence type="ECO:0000256" key="1">
    <source>
        <dbReference type="ARBA" id="ARBA00004123"/>
    </source>
</evidence>
<reference evidence="9" key="1">
    <citation type="submission" date="2025-08" db="UniProtKB">
        <authorList>
            <consortium name="RefSeq"/>
        </authorList>
    </citation>
    <scope>IDENTIFICATION</scope>
    <source>
        <tissue evidence="9">Leaf</tissue>
    </source>
</reference>
<dbReference type="GO" id="GO:0003677">
    <property type="term" value="F:DNA binding"/>
    <property type="evidence" value="ECO:0007669"/>
    <property type="project" value="UniProtKB-KW"/>
</dbReference>
<evidence type="ECO:0000259" key="7">
    <source>
        <dbReference type="PROSITE" id="PS50982"/>
    </source>
</evidence>
<dbReference type="Pfam" id="PF01429">
    <property type="entry name" value="MBD"/>
    <property type="match status" value="2"/>
</dbReference>
<proteinExistence type="predicted"/>
<dbReference type="SUPFAM" id="SSF54171">
    <property type="entry name" value="DNA-binding domain"/>
    <property type="match status" value="2"/>
</dbReference>
<dbReference type="OrthoDB" id="10072024at2759"/>
<keyword evidence="8" id="KW-1185">Reference proteome</keyword>
<sequence>MNEKSEKRKHFINSRVTTLGIVYLTRGYLLECLVTSGCWYLHKLFVFVSVDPLKLSIGLNPATKKMKTRSSSSSASVPARNSRESKLQIVDPAPSRRKSLHGLSRPRPSSRRSKGRADDSDRRSYASKGFRLPKGWTAEECPRRNSYHIDRFYVERKTGKRFRSLVSVERYLNESGKRNDYQHQQQLVLLQQQHNRVPSKDFNLPDGWIVEEKPRKNSGRIDRFYIEPGTGKKFRSLPAVETYLNGGTVDSGQILANPDGTGFESVDIDPNPPEKVKWVLTGPVGSMFSAHVSGSDVSSSLQKTWSEAFVSLIQERV</sequence>